<evidence type="ECO:0000259" key="6">
    <source>
        <dbReference type="PROSITE" id="PS50926"/>
    </source>
</evidence>
<accession>A0A1I3F566</accession>
<feature type="binding site" evidence="4">
    <location>
        <position position="288"/>
    </location>
    <ligand>
        <name>S-adenosyl-L-methionine</name>
        <dbReference type="ChEBI" id="CHEBI:59789"/>
    </ligand>
</feature>
<dbReference type="CDD" id="cd02440">
    <property type="entry name" value="AdoMet_MTases"/>
    <property type="match status" value="1"/>
</dbReference>
<keyword evidence="2 4" id="KW-0808">Transferase</keyword>
<dbReference type="PROSITE" id="PS01230">
    <property type="entry name" value="TRMA_1"/>
    <property type="match status" value="1"/>
</dbReference>
<dbReference type="PROSITE" id="PS51687">
    <property type="entry name" value="SAM_MT_RNA_M5U"/>
    <property type="match status" value="1"/>
</dbReference>
<name>A0A1I3F566_9FIRM</name>
<feature type="binding site" evidence="4">
    <location>
        <position position="386"/>
    </location>
    <ligand>
        <name>S-adenosyl-L-methionine</name>
        <dbReference type="ChEBI" id="CHEBI:59789"/>
    </ligand>
</feature>
<dbReference type="InterPro" id="IPR002792">
    <property type="entry name" value="TRAM_dom"/>
</dbReference>
<dbReference type="InterPro" id="IPR012340">
    <property type="entry name" value="NA-bd_OB-fold"/>
</dbReference>
<feature type="binding site" evidence="4">
    <location>
        <position position="317"/>
    </location>
    <ligand>
        <name>S-adenosyl-L-methionine</name>
        <dbReference type="ChEBI" id="CHEBI:59789"/>
    </ligand>
</feature>
<dbReference type="Pfam" id="PF05958">
    <property type="entry name" value="tRNA_U5-meth_tr"/>
    <property type="match status" value="1"/>
</dbReference>
<dbReference type="Gene3D" id="2.40.50.140">
    <property type="entry name" value="Nucleic acid-binding proteins"/>
    <property type="match status" value="1"/>
</dbReference>
<dbReference type="FunFam" id="2.40.50.140:FF:000097">
    <property type="entry name" value="23S rRNA (uracil(1939)-C(5))-methyltransferase RlmD"/>
    <property type="match status" value="1"/>
</dbReference>
<dbReference type="NCBIfam" id="TIGR00479">
    <property type="entry name" value="rumA"/>
    <property type="match status" value="1"/>
</dbReference>
<dbReference type="FunFam" id="3.40.50.150:FF:000009">
    <property type="entry name" value="23S rRNA (Uracil(1939)-C(5))-methyltransferase RlmD"/>
    <property type="match status" value="1"/>
</dbReference>
<protein>
    <submittedName>
        <fullName evidence="7">23S rRNA m(5)U-1939 methyltransferase</fullName>
    </submittedName>
</protein>
<organism evidence="7 8">
    <name type="scientific">Tindallia magadiensis</name>
    <dbReference type="NCBI Taxonomy" id="69895"/>
    <lineage>
        <taxon>Bacteria</taxon>
        <taxon>Bacillati</taxon>
        <taxon>Bacillota</taxon>
        <taxon>Clostridia</taxon>
        <taxon>Peptostreptococcales</taxon>
        <taxon>Tindalliaceae</taxon>
        <taxon>Tindallia</taxon>
    </lineage>
</organism>
<dbReference type="PANTHER" id="PTHR11061">
    <property type="entry name" value="RNA M5U METHYLTRANSFERASE"/>
    <property type="match status" value="1"/>
</dbReference>
<dbReference type="InterPro" id="IPR010280">
    <property type="entry name" value="U5_MeTrfase_fam"/>
</dbReference>
<dbReference type="SUPFAM" id="SSF53335">
    <property type="entry name" value="S-adenosyl-L-methionine-dependent methyltransferases"/>
    <property type="match status" value="1"/>
</dbReference>
<reference evidence="8" key="1">
    <citation type="submission" date="2016-10" db="EMBL/GenBank/DDBJ databases">
        <authorList>
            <person name="Varghese N."/>
            <person name="Submissions S."/>
        </authorList>
    </citation>
    <scope>NUCLEOTIDE SEQUENCE [LARGE SCALE GENOMIC DNA]</scope>
    <source>
        <strain evidence="8">Z-7934</strain>
    </source>
</reference>
<dbReference type="Proteomes" id="UP000199287">
    <property type="component" value="Unassembled WGS sequence"/>
</dbReference>
<dbReference type="SUPFAM" id="SSF50249">
    <property type="entry name" value="Nucleic acid-binding proteins"/>
    <property type="match status" value="1"/>
</dbReference>
<dbReference type="FunFam" id="2.40.50.1070:FF:000003">
    <property type="entry name" value="23S rRNA (Uracil-5-)-methyltransferase RumA"/>
    <property type="match status" value="1"/>
</dbReference>
<dbReference type="InterPro" id="IPR029063">
    <property type="entry name" value="SAM-dependent_MTases_sf"/>
</dbReference>
<proteinExistence type="inferred from homology"/>
<feature type="binding site" evidence="4">
    <location>
        <position position="338"/>
    </location>
    <ligand>
        <name>S-adenosyl-L-methionine</name>
        <dbReference type="ChEBI" id="CHEBI:59789"/>
    </ligand>
</feature>
<evidence type="ECO:0000256" key="2">
    <source>
        <dbReference type="ARBA" id="ARBA00022679"/>
    </source>
</evidence>
<keyword evidence="3 4" id="KW-0949">S-adenosyl-L-methionine</keyword>
<gene>
    <name evidence="7" type="ORF">SAMN05192551_1062</name>
</gene>
<evidence type="ECO:0000256" key="1">
    <source>
        <dbReference type="ARBA" id="ARBA00022603"/>
    </source>
</evidence>
<evidence type="ECO:0000256" key="4">
    <source>
        <dbReference type="PROSITE-ProRule" id="PRU01024"/>
    </source>
</evidence>
<dbReference type="EMBL" id="FOQA01000006">
    <property type="protein sequence ID" value="SFI06280.1"/>
    <property type="molecule type" value="Genomic_DNA"/>
</dbReference>
<feature type="active site" description="Nucleophile" evidence="4">
    <location>
        <position position="413"/>
    </location>
</feature>
<feature type="domain" description="TRAM" evidence="6">
    <location>
        <begin position="5"/>
        <end position="65"/>
    </location>
</feature>
<dbReference type="STRING" id="69895.SAMN05192551_1062"/>
<dbReference type="PANTHER" id="PTHR11061:SF30">
    <property type="entry name" value="TRNA (URACIL(54)-C(5))-METHYLTRANSFERASE"/>
    <property type="match status" value="1"/>
</dbReference>
<evidence type="ECO:0000256" key="3">
    <source>
        <dbReference type="ARBA" id="ARBA00022691"/>
    </source>
</evidence>
<sequence>MERKKKMLKEQELYTVTIEDLTHQGEGVGKVEGFPLFIPGTIPGDLVKVRVDKKRKNFGHASLVELIEPSEDRVESVCPYHHHCGGCQTLTLKYEAQLKYKDKKVRDAIQRIGKINKEIRPILGMKEPYRYRNKAQFPIGLEDGETVIGFFQRGSHDIVSIDDCKIQHPFNKDVIKMLKKYIRENKVSIYNEKTGKGLLRHLVTKVGFQSEEQMLILVINGESLPKEKELIAQITQAFPHVKSIVINKNTKKTNVIMGSKNRVLYGREYIVDTLCNLEFQISPHAFYQVNPIQTEILYEQVVEMAALEGNETVLDVYCGIGTISLLMARTAEKVIGVENVEAAVQDARINAKRNHITNAEFHAADAEVFIPELAMQKAKPEVVVVDPPRKGCDEAVLEAMVTLSPQKIVYVSCNPSTLARDLKYLEDKGYNVEIIQPVDLFSNTVHVETVVLLSHKKADTDINVNVEFGEGEGKIPVGKIVEKAEDQRPSERVTYKTIQEYIESKYGFKVHTSYIAEVKKDLGLPMHDAPNAVEELKNPKKHPTPEKVKAIKDALKYFAII</sequence>
<dbReference type="Pfam" id="PF01938">
    <property type="entry name" value="TRAM"/>
    <property type="match status" value="1"/>
</dbReference>
<dbReference type="GO" id="GO:0070475">
    <property type="term" value="P:rRNA base methylation"/>
    <property type="evidence" value="ECO:0007669"/>
    <property type="project" value="TreeGrafter"/>
</dbReference>
<comment type="similarity">
    <text evidence="4">Belongs to the class I-like SAM-binding methyltransferase superfamily. RNA M5U methyltransferase family.</text>
</comment>
<dbReference type="Gene3D" id="2.40.50.1070">
    <property type="match status" value="1"/>
</dbReference>
<evidence type="ECO:0000313" key="8">
    <source>
        <dbReference type="Proteomes" id="UP000199287"/>
    </source>
</evidence>
<evidence type="ECO:0000256" key="5">
    <source>
        <dbReference type="PROSITE-ProRule" id="PRU10015"/>
    </source>
</evidence>
<dbReference type="AlphaFoldDB" id="A0A1I3F566"/>
<dbReference type="GO" id="GO:0070041">
    <property type="term" value="F:rRNA (uridine-C5-)-methyltransferase activity"/>
    <property type="evidence" value="ECO:0007669"/>
    <property type="project" value="UniProtKB-ARBA"/>
</dbReference>
<keyword evidence="1 4" id="KW-0489">Methyltransferase</keyword>
<evidence type="ECO:0000313" key="7">
    <source>
        <dbReference type="EMBL" id="SFI06280.1"/>
    </source>
</evidence>
<keyword evidence="8" id="KW-1185">Reference proteome</keyword>
<dbReference type="Gene3D" id="3.40.50.150">
    <property type="entry name" value="Vaccinia Virus protein VP39"/>
    <property type="match status" value="1"/>
</dbReference>
<dbReference type="PROSITE" id="PS50926">
    <property type="entry name" value="TRAM"/>
    <property type="match status" value="1"/>
</dbReference>
<dbReference type="InterPro" id="IPR030390">
    <property type="entry name" value="MeTrfase_TrmA_AS"/>
</dbReference>
<feature type="active site" evidence="5">
    <location>
        <position position="413"/>
    </location>
</feature>